<dbReference type="SUPFAM" id="SSF46689">
    <property type="entry name" value="Homeodomain-like"/>
    <property type="match status" value="1"/>
</dbReference>
<organism evidence="6 7">
    <name type="scientific">Paraburkholderia solisilvae</name>
    <dbReference type="NCBI Taxonomy" id="624376"/>
    <lineage>
        <taxon>Bacteria</taxon>
        <taxon>Pseudomonadati</taxon>
        <taxon>Pseudomonadota</taxon>
        <taxon>Betaproteobacteria</taxon>
        <taxon>Burkholderiales</taxon>
        <taxon>Burkholderiaceae</taxon>
        <taxon>Paraburkholderia</taxon>
    </lineage>
</organism>
<name>A0A6J5DKI3_9BURK</name>
<dbReference type="InterPro" id="IPR050204">
    <property type="entry name" value="AraC_XylS_family_regulators"/>
</dbReference>
<dbReference type="GO" id="GO:0043565">
    <property type="term" value="F:sequence-specific DNA binding"/>
    <property type="evidence" value="ECO:0007669"/>
    <property type="project" value="InterPro"/>
</dbReference>
<dbReference type="GO" id="GO:0003700">
    <property type="term" value="F:DNA-binding transcription factor activity"/>
    <property type="evidence" value="ECO:0007669"/>
    <property type="project" value="InterPro"/>
</dbReference>
<evidence type="ECO:0000313" key="6">
    <source>
        <dbReference type="EMBL" id="CAB3754598.1"/>
    </source>
</evidence>
<feature type="domain" description="HTH araC/xylS-type" evidence="5">
    <location>
        <begin position="219"/>
        <end position="315"/>
    </location>
</feature>
<keyword evidence="3" id="KW-0804">Transcription</keyword>
<dbReference type="InterPro" id="IPR020449">
    <property type="entry name" value="Tscrpt_reg_AraC-type_HTH"/>
</dbReference>
<protein>
    <recommendedName>
        <fullName evidence="5">HTH araC/xylS-type domain-containing protein</fullName>
    </recommendedName>
</protein>
<dbReference type="PROSITE" id="PS00041">
    <property type="entry name" value="HTH_ARAC_FAMILY_1"/>
    <property type="match status" value="1"/>
</dbReference>
<dbReference type="PRINTS" id="PR00032">
    <property type="entry name" value="HTHARAC"/>
</dbReference>
<dbReference type="AlphaFoldDB" id="A0A6J5DKI3"/>
<reference evidence="6 7" key="1">
    <citation type="submission" date="2020-04" db="EMBL/GenBank/DDBJ databases">
        <authorList>
            <person name="De Canck E."/>
        </authorList>
    </citation>
    <scope>NUCLEOTIDE SEQUENCE [LARGE SCALE GENOMIC DNA]</scope>
    <source>
        <strain evidence="6 7">LMG 29739</strain>
    </source>
</reference>
<dbReference type="PANTHER" id="PTHR46796:SF6">
    <property type="entry name" value="ARAC SUBFAMILY"/>
    <property type="match status" value="1"/>
</dbReference>
<dbReference type="InterPro" id="IPR018062">
    <property type="entry name" value="HTH_AraC-typ_CS"/>
</dbReference>
<dbReference type="EMBL" id="CADIKF010000012">
    <property type="protein sequence ID" value="CAB3754598.1"/>
    <property type="molecule type" value="Genomic_DNA"/>
</dbReference>
<feature type="region of interest" description="Disordered" evidence="4">
    <location>
        <begin position="12"/>
        <end position="32"/>
    </location>
</feature>
<proteinExistence type="predicted"/>
<evidence type="ECO:0000259" key="5">
    <source>
        <dbReference type="PROSITE" id="PS01124"/>
    </source>
</evidence>
<evidence type="ECO:0000256" key="4">
    <source>
        <dbReference type="SAM" id="MobiDB-lite"/>
    </source>
</evidence>
<keyword evidence="1" id="KW-0805">Transcription regulation</keyword>
<dbReference type="InterPro" id="IPR018060">
    <property type="entry name" value="HTH_AraC"/>
</dbReference>
<evidence type="ECO:0000313" key="7">
    <source>
        <dbReference type="Proteomes" id="UP000494329"/>
    </source>
</evidence>
<accession>A0A6J5DKI3</accession>
<dbReference type="Pfam" id="PF14525">
    <property type="entry name" value="AraC_binding_2"/>
    <property type="match status" value="1"/>
</dbReference>
<keyword evidence="7" id="KW-1185">Reference proteome</keyword>
<dbReference type="SMART" id="SM00342">
    <property type="entry name" value="HTH_ARAC"/>
    <property type="match status" value="1"/>
</dbReference>
<keyword evidence="2" id="KW-0238">DNA-binding</keyword>
<dbReference type="InterPro" id="IPR009057">
    <property type="entry name" value="Homeodomain-like_sf"/>
</dbReference>
<evidence type="ECO:0000256" key="2">
    <source>
        <dbReference type="ARBA" id="ARBA00023125"/>
    </source>
</evidence>
<evidence type="ECO:0000256" key="1">
    <source>
        <dbReference type="ARBA" id="ARBA00023015"/>
    </source>
</evidence>
<dbReference type="InterPro" id="IPR035418">
    <property type="entry name" value="AraC-bd_2"/>
</dbReference>
<dbReference type="PANTHER" id="PTHR46796">
    <property type="entry name" value="HTH-TYPE TRANSCRIPTIONAL ACTIVATOR RHAS-RELATED"/>
    <property type="match status" value="1"/>
</dbReference>
<dbReference type="Proteomes" id="UP000494329">
    <property type="component" value="Unassembled WGS sequence"/>
</dbReference>
<gene>
    <name evidence="6" type="ORF">LMG29739_01968</name>
</gene>
<dbReference type="PROSITE" id="PS01124">
    <property type="entry name" value="HTH_ARAC_FAMILY_2"/>
    <property type="match status" value="1"/>
</dbReference>
<dbReference type="Pfam" id="PF12833">
    <property type="entry name" value="HTH_18"/>
    <property type="match status" value="1"/>
</dbReference>
<dbReference type="Gene3D" id="1.10.10.60">
    <property type="entry name" value="Homeodomain-like"/>
    <property type="match status" value="1"/>
</dbReference>
<sequence length="334" mass="37221">MERLFPVLRKHAETESSKVSNTRADAGSSGHRRQGSLRVDWVLVEFESDESFAGEIVERYNLGSIDMVLLEVANLSVKPDSDCTERYLYLSVIASGDMTVKANGGVHHVDAGKMLLIDLDTPHSQHFNRRSQAVLLRAPRKLLANRGFHKRRLGLVSPDITAPDVRAISATIVLLAQQRGSTSHELRRRQGEHLLDILSMLIDEPPAHFARRSSRATLIDAKRFISQNIGNAELSVSLVASAVGTSGAHLHRLFRADGHSLMHYVLCQRLDLAVELLTKRPERRMHIKEVAYRCGFSSHAHFSRVFRQRFGISPKCAGASGLKVERKSDDDPAI</sequence>
<evidence type="ECO:0000256" key="3">
    <source>
        <dbReference type="ARBA" id="ARBA00023163"/>
    </source>
</evidence>